<dbReference type="eggNOG" id="arCOG04383">
    <property type="taxonomic scope" value="Archaea"/>
</dbReference>
<dbReference type="KEGG" id="pto:PTO0041"/>
<dbReference type="EMBL" id="AE017261">
    <property type="protein sequence ID" value="AAT42626.1"/>
    <property type="molecule type" value="Genomic_DNA"/>
</dbReference>
<dbReference type="EC" id="2.1.1.130" evidence="5"/>
<keyword evidence="1" id="KW-0169">Cobalamin biosynthesis</keyword>
<reference evidence="5 6" key="1">
    <citation type="journal article" date="2004" name="Proc. Natl. Acad. Sci. U.S.A.">
        <title>Genome sequence of Picrophilus torridus and its implications for life around pH 0.</title>
        <authorList>
            <person name="Futterer O."/>
            <person name="Angelov A."/>
            <person name="Liesegang H."/>
            <person name="Gottschalk G."/>
            <person name="Schleper C."/>
            <person name="Schepers B."/>
            <person name="Dock C."/>
            <person name="Antranikian G."/>
            <person name="Liebl W."/>
        </authorList>
    </citation>
    <scope>NUCLEOTIDE SEQUENCE [LARGE SCALE GENOMIC DNA]</scope>
    <source>
        <strain evidence="6">ATCC 700027 / DSM 9790 / JCM 10055 / NBRC 100828</strain>
    </source>
</reference>
<keyword evidence="3 5" id="KW-0808">Transferase</keyword>
<dbReference type="RefSeq" id="WP_011176842.1">
    <property type="nucleotide sequence ID" value="NC_005877.1"/>
</dbReference>
<dbReference type="Proteomes" id="UP000000438">
    <property type="component" value="Chromosome"/>
</dbReference>
<dbReference type="GO" id="GO:0009236">
    <property type="term" value="P:cobalamin biosynthetic process"/>
    <property type="evidence" value="ECO:0007669"/>
    <property type="project" value="UniProtKB-KW"/>
</dbReference>
<dbReference type="HOGENOM" id="CLU_2565869_0_0_2"/>
<dbReference type="InParanoid" id="Q6L325"/>
<evidence type="ECO:0000313" key="5">
    <source>
        <dbReference type="EMBL" id="AAT42626.1"/>
    </source>
</evidence>
<dbReference type="PaxDb" id="263820-PTO0041"/>
<dbReference type="InterPro" id="IPR036074">
    <property type="entry name" value="CbiD_sf"/>
</dbReference>
<dbReference type="Pfam" id="PF01888">
    <property type="entry name" value="CbiD"/>
    <property type="match status" value="1"/>
</dbReference>
<dbReference type="SUPFAM" id="SSF111342">
    <property type="entry name" value="CbiD-like"/>
    <property type="match status" value="1"/>
</dbReference>
<dbReference type="GeneID" id="32153954"/>
<dbReference type="GO" id="GO:0032259">
    <property type="term" value="P:methylation"/>
    <property type="evidence" value="ECO:0007669"/>
    <property type="project" value="UniProtKB-KW"/>
</dbReference>
<dbReference type="InterPro" id="IPR002748">
    <property type="entry name" value="CbiD"/>
</dbReference>
<dbReference type="STRING" id="263820.PTO0041"/>
<proteinExistence type="predicted"/>
<dbReference type="OrthoDB" id="57543at2157"/>
<evidence type="ECO:0000313" key="6">
    <source>
        <dbReference type="Proteomes" id="UP000000438"/>
    </source>
</evidence>
<gene>
    <name evidence="5" type="ordered locus">PTO0041</name>
</gene>
<keyword evidence="2 5" id="KW-0489">Methyltransferase</keyword>
<protein>
    <submittedName>
        <fullName evidence="5">Precorrin-2 C20-methyltransferase</fullName>
        <ecNumber evidence="5">2.1.1.130</ecNumber>
    </submittedName>
</protein>
<evidence type="ECO:0000256" key="3">
    <source>
        <dbReference type="ARBA" id="ARBA00022679"/>
    </source>
</evidence>
<accession>Q6L325</accession>
<evidence type="ECO:0000256" key="4">
    <source>
        <dbReference type="ARBA" id="ARBA00022691"/>
    </source>
</evidence>
<dbReference type="PANTHER" id="PTHR35863:SF1">
    <property type="entry name" value="COBALT-PRECORRIN-5B C(1)-METHYLTRANSFERASE"/>
    <property type="match status" value="1"/>
</dbReference>
<dbReference type="GO" id="GO:0030788">
    <property type="term" value="F:precorrin-2 C20-methyltransferase activity"/>
    <property type="evidence" value="ECO:0007669"/>
    <property type="project" value="UniProtKB-EC"/>
</dbReference>
<dbReference type="Gene3D" id="3.30.2110.10">
    <property type="entry name" value="CbiD-like"/>
    <property type="match status" value="1"/>
</dbReference>
<evidence type="ECO:0000256" key="2">
    <source>
        <dbReference type="ARBA" id="ARBA00022603"/>
    </source>
</evidence>
<organism evidence="5 6">
    <name type="scientific">Picrophilus torridus (strain ATCC 700027 / DSM 9790 / JCM 10055 / NBRC 100828 / KAW 2/3)</name>
    <dbReference type="NCBI Taxonomy" id="1122961"/>
    <lineage>
        <taxon>Archaea</taxon>
        <taxon>Methanobacteriati</taxon>
        <taxon>Thermoplasmatota</taxon>
        <taxon>Thermoplasmata</taxon>
        <taxon>Thermoplasmatales</taxon>
        <taxon>Picrophilaceae</taxon>
        <taxon>Picrophilus</taxon>
    </lineage>
</organism>
<keyword evidence="4" id="KW-0949">S-adenosyl-L-methionine</keyword>
<sequence length="81" mass="8790">MLGYHYQKNEIRVFGGTGVGVVTREGLPVKPGNSAINPVPMRMIKNTSRSVLEYYKVSNGADVLIYVPGGNEVAKKPAIQN</sequence>
<evidence type="ECO:0000256" key="1">
    <source>
        <dbReference type="ARBA" id="ARBA00022573"/>
    </source>
</evidence>
<name>Q6L325_PICTO</name>
<dbReference type="PANTHER" id="PTHR35863">
    <property type="entry name" value="COBALT-PRECORRIN-5B C(1)-METHYLTRANSFERASE"/>
    <property type="match status" value="1"/>
</dbReference>
<dbReference type="AlphaFoldDB" id="Q6L325"/>